<evidence type="ECO:0000313" key="1">
    <source>
        <dbReference type="EMBL" id="SHK33493.1"/>
    </source>
</evidence>
<dbReference type="EMBL" id="FRAF01000012">
    <property type="protein sequence ID" value="SHK33493.1"/>
    <property type="molecule type" value="Genomic_DNA"/>
</dbReference>
<accession>A0A1M6RM00</accession>
<protein>
    <submittedName>
        <fullName evidence="1">Uncharacterized protein</fullName>
    </submittedName>
</protein>
<keyword evidence="2" id="KW-1185">Reference proteome</keyword>
<sequence length="54" mass="6038">MQSVRIHCRVNAQWRGGNRLEVFCIIQAQAIPAVFSDEGRQYFGNILGGEQICG</sequence>
<dbReference type="STRING" id="1830138.SAMN05443507_11251"/>
<evidence type="ECO:0000313" key="2">
    <source>
        <dbReference type="Proteomes" id="UP000184016"/>
    </source>
</evidence>
<name>A0A1M6RM00_9BACL</name>
<proteinExistence type="predicted"/>
<dbReference type="AlphaFoldDB" id="A0A1M6RM00"/>
<gene>
    <name evidence="1" type="ORF">SAMN05443507_11251</name>
</gene>
<reference evidence="2" key="1">
    <citation type="submission" date="2016-11" db="EMBL/GenBank/DDBJ databases">
        <authorList>
            <person name="Varghese N."/>
            <person name="Submissions S."/>
        </authorList>
    </citation>
    <scope>NUCLEOTIDE SEQUENCE [LARGE SCALE GENOMIC DNA]</scope>
    <source>
        <strain evidence="2">USBA-503</strain>
    </source>
</reference>
<dbReference type="Proteomes" id="UP000184016">
    <property type="component" value="Unassembled WGS sequence"/>
</dbReference>
<organism evidence="1 2">
    <name type="scientific">Alicyclobacillus tolerans</name>
    <dbReference type="NCBI Taxonomy" id="90970"/>
    <lineage>
        <taxon>Bacteria</taxon>
        <taxon>Bacillati</taxon>
        <taxon>Bacillota</taxon>
        <taxon>Bacilli</taxon>
        <taxon>Bacillales</taxon>
        <taxon>Alicyclobacillaceae</taxon>
        <taxon>Alicyclobacillus</taxon>
    </lineage>
</organism>